<gene>
    <name evidence="2" type="ORF">ACFSQZ_09165</name>
</gene>
<dbReference type="InterPro" id="IPR029058">
    <property type="entry name" value="AB_hydrolase_fold"/>
</dbReference>
<dbReference type="EMBL" id="JBHUJC010000026">
    <property type="protein sequence ID" value="MFD2276635.1"/>
    <property type="molecule type" value="Genomic_DNA"/>
</dbReference>
<evidence type="ECO:0000313" key="2">
    <source>
        <dbReference type="EMBL" id="MFD2276635.1"/>
    </source>
</evidence>
<dbReference type="Gene3D" id="3.40.50.1820">
    <property type="entry name" value="alpha/beta hydrolase"/>
    <property type="match status" value="1"/>
</dbReference>
<protein>
    <recommendedName>
        <fullName evidence="4">SLA1 homology domain-containing protein</fullName>
    </recommendedName>
</protein>
<evidence type="ECO:0008006" key="4">
    <source>
        <dbReference type="Google" id="ProtNLM"/>
    </source>
</evidence>
<keyword evidence="3" id="KW-1185">Reference proteome</keyword>
<keyword evidence="1" id="KW-0732">Signal</keyword>
<sequence>MKKCILTSLLIALPALAIQAQETRDWTKADSAKSVEGKYISQDSSTVTVEIRGTSYTLKKSELSTEDQNYLKSVFQQENQPKKAQFKQHLEPKCKVGKWYSYLPSSYSSTGEKVPVCFIFSAAGKAKKLVDNFKPTANELGWVLIGIDAYSNTRVKGKGGAEAITNDCKIIYEKVLQEFNVDPEKVVFSGSSGGGWWSFRSSRTYAKDTAGIISQGGWMSNEYDYRYPRNMAVAMVNGEKDDGAIQFEKPDGDFLSKKYRATIKVFRFNGGHMPSPPKALVEAARWVHTTKGF</sequence>
<dbReference type="SUPFAM" id="SSF53474">
    <property type="entry name" value="alpha/beta-Hydrolases"/>
    <property type="match status" value="1"/>
</dbReference>
<dbReference type="Proteomes" id="UP001597297">
    <property type="component" value="Unassembled WGS sequence"/>
</dbReference>
<dbReference type="Gene3D" id="2.30.30.700">
    <property type="entry name" value="SLA1 homology domain 1"/>
    <property type="match status" value="1"/>
</dbReference>
<dbReference type="RefSeq" id="WP_377094581.1">
    <property type="nucleotide sequence ID" value="NZ_JBHSJM010000001.1"/>
</dbReference>
<feature type="chain" id="PRO_5045183035" description="SLA1 homology domain-containing protein" evidence="1">
    <location>
        <begin position="21"/>
        <end position="293"/>
    </location>
</feature>
<feature type="signal peptide" evidence="1">
    <location>
        <begin position="1"/>
        <end position="20"/>
    </location>
</feature>
<accession>A0ABW5E598</accession>
<evidence type="ECO:0000256" key="1">
    <source>
        <dbReference type="SAM" id="SignalP"/>
    </source>
</evidence>
<evidence type="ECO:0000313" key="3">
    <source>
        <dbReference type="Proteomes" id="UP001597297"/>
    </source>
</evidence>
<comment type="caution">
    <text evidence="2">The sequence shown here is derived from an EMBL/GenBank/DDBJ whole genome shotgun (WGS) entry which is preliminary data.</text>
</comment>
<name>A0ABW5E598_9BACT</name>
<proteinExistence type="predicted"/>
<organism evidence="2 3">
    <name type="scientific">Rubritalea spongiae</name>
    <dbReference type="NCBI Taxonomy" id="430797"/>
    <lineage>
        <taxon>Bacteria</taxon>
        <taxon>Pseudomonadati</taxon>
        <taxon>Verrucomicrobiota</taxon>
        <taxon>Verrucomicrobiia</taxon>
        <taxon>Verrucomicrobiales</taxon>
        <taxon>Rubritaleaceae</taxon>
        <taxon>Rubritalea</taxon>
    </lineage>
</organism>
<reference evidence="3" key="1">
    <citation type="journal article" date="2019" name="Int. J. Syst. Evol. Microbiol.">
        <title>The Global Catalogue of Microorganisms (GCM) 10K type strain sequencing project: providing services to taxonomists for standard genome sequencing and annotation.</title>
        <authorList>
            <consortium name="The Broad Institute Genomics Platform"/>
            <consortium name="The Broad Institute Genome Sequencing Center for Infectious Disease"/>
            <person name="Wu L."/>
            <person name="Ma J."/>
        </authorList>
    </citation>
    <scope>NUCLEOTIDE SEQUENCE [LARGE SCALE GENOMIC DNA]</scope>
    <source>
        <strain evidence="3">JCM 16545</strain>
    </source>
</reference>